<keyword evidence="2" id="KW-0812">Transmembrane</keyword>
<dbReference type="RefSeq" id="WP_152226131.1">
    <property type="nucleotide sequence ID" value="NZ_BAAALV010000002.1"/>
</dbReference>
<proteinExistence type="predicted"/>
<accession>A0ABN2P665</accession>
<gene>
    <name evidence="3" type="ORF">GCM10009688_14200</name>
</gene>
<keyword evidence="2" id="KW-0472">Membrane</keyword>
<sequence>MSTPNVPDPQDQGNPAHGDGSAGDPRPEPRYGQYGQTPEQQAQPHIPPQPGQHPAQGSDPQGTPYGQQGPPPGQSGQSPYGQGQYGQSYGYQPAQPSGYSYPGAPQQSQPKGPAPREVVIGFWLIIAAGVLSLISNLVTSFRLPDVLTVAQLDSLRDANVDIQDAGGFVVWFSVVLSIIGLGLYVLIAWFILKGHNWARILGTVFAAFSAVGLLVSLPVYVTSLLGWLSLLSSLAGIAGIVMLYLRPSNPYFRRREFNPYRAY</sequence>
<feature type="transmembrane region" description="Helical" evidence="2">
    <location>
        <begin position="227"/>
        <end position="245"/>
    </location>
</feature>
<feature type="compositionally biased region" description="Low complexity" evidence="1">
    <location>
        <begin position="52"/>
        <end position="93"/>
    </location>
</feature>
<keyword evidence="4" id="KW-1185">Reference proteome</keyword>
<dbReference type="Proteomes" id="UP001500784">
    <property type="component" value="Unassembled WGS sequence"/>
</dbReference>
<organism evidence="3 4">
    <name type="scientific">Arthrobacter gandavensis</name>
    <dbReference type="NCBI Taxonomy" id="169960"/>
    <lineage>
        <taxon>Bacteria</taxon>
        <taxon>Bacillati</taxon>
        <taxon>Actinomycetota</taxon>
        <taxon>Actinomycetes</taxon>
        <taxon>Micrococcales</taxon>
        <taxon>Micrococcaceae</taxon>
        <taxon>Arthrobacter</taxon>
    </lineage>
</organism>
<dbReference type="EMBL" id="BAAALV010000002">
    <property type="protein sequence ID" value="GAA1910471.1"/>
    <property type="molecule type" value="Genomic_DNA"/>
</dbReference>
<evidence type="ECO:0000313" key="3">
    <source>
        <dbReference type="EMBL" id="GAA1910471.1"/>
    </source>
</evidence>
<comment type="caution">
    <text evidence="3">The sequence shown here is derived from an EMBL/GenBank/DDBJ whole genome shotgun (WGS) entry which is preliminary data.</text>
</comment>
<protein>
    <submittedName>
        <fullName evidence="3">Uncharacterized protein</fullName>
    </submittedName>
</protein>
<keyword evidence="2" id="KW-1133">Transmembrane helix</keyword>
<evidence type="ECO:0000256" key="1">
    <source>
        <dbReference type="SAM" id="MobiDB-lite"/>
    </source>
</evidence>
<feature type="transmembrane region" description="Helical" evidence="2">
    <location>
        <begin position="199"/>
        <end position="221"/>
    </location>
</feature>
<reference evidence="3 4" key="1">
    <citation type="journal article" date="2019" name="Int. J. Syst. Evol. Microbiol.">
        <title>The Global Catalogue of Microorganisms (GCM) 10K type strain sequencing project: providing services to taxonomists for standard genome sequencing and annotation.</title>
        <authorList>
            <consortium name="The Broad Institute Genomics Platform"/>
            <consortium name="The Broad Institute Genome Sequencing Center for Infectious Disease"/>
            <person name="Wu L."/>
            <person name="Ma J."/>
        </authorList>
    </citation>
    <scope>NUCLEOTIDE SEQUENCE [LARGE SCALE GENOMIC DNA]</scope>
    <source>
        <strain evidence="3 4">JCM 13316</strain>
    </source>
</reference>
<feature type="region of interest" description="Disordered" evidence="1">
    <location>
        <begin position="1"/>
        <end position="112"/>
    </location>
</feature>
<evidence type="ECO:0000256" key="2">
    <source>
        <dbReference type="SAM" id="Phobius"/>
    </source>
</evidence>
<feature type="transmembrane region" description="Helical" evidence="2">
    <location>
        <begin position="168"/>
        <end position="192"/>
    </location>
</feature>
<name>A0ABN2P665_9MICC</name>
<evidence type="ECO:0000313" key="4">
    <source>
        <dbReference type="Proteomes" id="UP001500784"/>
    </source>
</evidence>
<feature type="transmembrane region" description="Helical" evidence="2">
    <location>
        <begin position="118"/>
        <end position="138"/>
    </location>
</feature>